<accession>A0AAX2H0Q6</accession>
<dbReference type="Proteomes" id="UP000215539">
    <property type="component" value="Chromosome 1"/>
</dbReference>
<dbReference type="InterPro" id="IPR018170">
    <property type="entry name" value="Aldo/ket_reductase_CS"/>
</dbReference>
<dbReference type="GO" id="GO:0016616">
    <property type="term" value="F:oxidoreductase activity, acting on the CH-OH group of donors, NAD or NADP as acceptor"/>
    <property type="evidence" value="ECO:0007669"/>
    <property type="project" value="UniProtKB-ARBA"/>
</dbReference>
<protein>
    <submittedName>
        <fullName evidence="5">Glyoxal reductase</fullName>
        <ecNumber evidence="5">1.1.1.-</ecNumber>
    </submittedName>
</protein>
<evidence type="ECO:0000313" key="5">
    <source>
        <dbReference type="EMBL" id="SNV11646.1"/>
    </source>
</evidence>
<dbReference type="PANTHER" id="PTHR43827">
    <property type="entry name" value="2,5-DIKETO-D-GLUCONIC ACID REDUCTASE"/>
    <property type="match status" value="1"/>
</dbReference>
<evidence type="ECO:0000256" key="1">
    <source>
        <dbReference type="ARBA" id="ARBA00007905"/>
    </source>
</evidence>
<dbReference type="EC" id="1.1.1.-" evidence="5"/>
<dbReference type="PRINTS" id="PR00069">
    <property type="entry name" value="ALDKETRDTASE"/>
</dbReference>
<dbReference type="InterPro" id="IPR023210">
    <property type="entry name" value="NADP_OxRdtase_dom"/>
</dbReference>
<organism evidence="5 6">
    <name type="scientific">Capnocytophaga haemolytica</name>
    <dbReference type="NCBI Taxonomy" id="45243"/>
    <lineage>
        <taxon>Bacteria</taxon>
        <taxon>Pseudomonadati</taxon>
        <taxon>Bacteroidota</taxon>
        <taxon>Flavobacteriia</taxon>
        <taxon>Flavobacteriales</taxon>
        <taxon>Flavobacteriaceae</taxon>
        <taxon>Capnocytophaga</taxon>
    </lineage>
</organism>
<dbReference type="Pfam" id="PF00248">
    <property type="entry name" value="Aldo_ket_red"/>
    <property type="match status" value="1"/>
</dbReference>
<dbReference type="SUPFAM" id="SSF51430">
    <property type="entry name" value="NAD(P)-linked oxidoreductase"/>
    <property type="match status" value="1"/>
</dbReference>
<dbReference type="AlphaFoldDB" id="A0AAX2H0Q6"/>
<gene>
    <name evidence="5" type="primary">yvgN</name>
    <name evidence="5" type="ORF">SAMEA44541418_01440</name>
</gene>
<feature type="domain" description="NADP-dependent oxidoreductase" evidence="4">
    <location>
        <begin position="1"/>
        <end position="139"/>
    </location>
</feature>
<evidence type="ECO:0000256" key="3">
    <source>
        <dbReference type="ARBA" id="ARBA00023002"/>
    </source>
</evidence>
<proteinExistence type="inferred from homology"/>
<dbReference type="PROSITE" id="PS00063">
    <property type="entry name" value="ALDOKETO_REDUCTASE_3"/>
    <property type="match status" value="1"/>
</dbReference>
<dbReference type="PANTHER" id="PTHR43827:SF3">
    <property type="entry name" value="NADP-DEPENDENT OXIDOREDUCTASE DOMAIN-CONTAINING PROTEIN"/>
    <property type="match status" value="1"/>
</dbReference>
<keyword evidence="2" id="KW-0521">NADP</keyword>
<evidence type="ECO:0000256" key="2">
    <source>
        <dbReference type="ARBA" id="ARBA00022857"/>
    </source>
</evidence>
<dbReference type="Gene3D" id="3.20.20.100">
    <property type="entry name" value="NADP-dependent oxidoreductase domain"/>
    <property type="match status" value="1"/>
</dbReference>
<keyword evidence="3 5" id="KW-0560">Oxidoreductase</keyword>
<dbReference type="InterPro" id="IPR036812">
    <property type="entry name" value="NAD(P)_OxRdtase_dom_sf"/>
</dbReference>
<reference evidence="5 6" key="1">
    <citation type="submission" date="2017-06" db="EMBL/GenBank/DDBJ databases">
        <authorList>
            <consortium name="Pathogen Informatics"/>
        </authorList>
    </citation>
    <scope>NUCLEOTIDE SEQUENCE [LARGE SCALE GENOMIC DNA]</scope>
    <source>
        <strain evidence="5 6">NCTC12947</strain>
    </source>
</reference>
<evidence type="ECO:0000313" key="6">
    <source>
        <dbReference type="Proteomes" id="UP000215539"/>
    </source>
</evidence>
<comment type="similarity">
    <text evidence="1">Belongs to the aldo/keto reductase family.</text>
</comment>
<evidence type="ECO:0000259" key="4">
    <source>
        <dbReference type="Pfam" id="PF00248"/>
    </source>
</evidence>
<dbReference type="EMBL" id="LT906449">
    <property type="protein sequence ID" value="SNV11646.1"/>
    <property type="molecule type" value="Genomic_DNA"/>
</dbReference>
<dbReference type="InterPro" id="IPR020471">
    <property type="entry name" value="AKR"/>
</dbReference>
<name>A0AAX2H0Q6_9FLAO</name>
<sequence>MEEAKAAGQLCSIGVSNMTPKFYREFIPQFKTKPAVNQMEFNPFFQQKELRKLMEADDVKLEAWYPLGHGDAKLLQQPEIVRLAEKYGKNTGQIILRFEYQEGVVTLPKSTNEGRIKGNIDLFNFALTEAEMNTLRALDTGKGAFDPEALGIEQMLRENYVITD</sequence>